<protein>
    <submittedName>
        <fullName evidence="2">PTS system fructose-specific EIIABC component</fullName>
    </submittedName>
</protein>
<dbReference type="PANTHER" id="PTHR47738:SF1">
    <property type="entry name" value="NITROGEN REGULATORY PROTEIN"/>
    <property type="match status" value="1"/>
</dbReference>
<dbReference type="GO" id="GO:0030295">
    <property type="term" value="F:protein kinase activator activity"/>
    <property type="evidence" value="ECO:0007669"/>
    <property type="project" value="TreeGrafter"/>
</dbReference>
<dbReference type="Pfam" id="PF00359">
    <property type="entry name" value="PTS_EIIA_2"/>
    <property type="match status" value="1"/>
</dbReference>
<dbReference type="InterPro" id="IPR010093">
    <property type="entry name" value="SinI_DNA-bd"/>
</dbReference>
<dbReference type="PROSITE" id="PS51094">
    <property type="entry name" value="PTS_EIIA_TYPE_2"/>
    <property type="match status" value="1"/>
</dbReference>
<dbReference type="InterPro" id="IPR016152">
    <property type="entry name" value="PTrfase/Anion_transptr"/>
</dbReference>
<dbReference type="InterPro" id="IPR002178">
    <property type="entry name" value="PTS_EIIA_type-2_dom"/>
</dbReference>
<dbReference type="PANTHER" id="PTHR47738">
    <property type="entry name" value="PTS SYSTEM FRUCTOSE-LIKE EIIA COMPONENT-RELATED"/>
    <property type="match status" value="1"/>
</dbReference>
<evidence type="ECO:0000259" key="1">
    <source>
        <dbReference type="PROSITE" id="PS51094"/>
    </source>
</evidence>
<reference evidence="2 3" key="1">
    <citation type="submission" date="2019-02" db="EMBL/GenBank/DDBJ databases">
        <title>Deep-cultivation of Planctomycetes and their phenomic and genomic characterization uncovers novel biology.</title>
        <authorList>
            <person name="Wiegand S."/>
            <person name="Jogler M."/>
            <person name="Boedeker C."/>
            <person name="Pinto D."/>
            <person name="Vollmers J."/>
            <person name="Rivas-Marin E."/>
            <person name="Kohn T."/>
            <person name="Peeters S.H."/>
            <person name="Heuer A."/>
            <person name="Rast P."/>
            <person name="Oberbeckmann S."/>
            <person name="Bunk B."/>
            <person name="Jeske O."/>
            <person name="Meyerdierks A."/>
            <person name="Storesund J.E."/>
            <person name="Kallscheuer N."/>
            <person name="Luecker S."/>
            <person name="Lage O.M."/>
            <person name="Pohl T."/>
            <person name="Merkel B.J."/>
            <person name="Hornburger P."/>
            <person name="Mueller R.-W."/>
            <person name="Bruemmer F."/>
            <person name="Labrenz M."/>
            <person name="Spormann A.M."/>
            <person name="Op Den Camp H."/>
            <person name="Overmann J."/>
            <person name="Amann R."/>
            <person name="Jetten M.S.M."/>
            <person name="Mascher T."/>
            <person name="Medema M.H."/>
            <person name="Devos D.P."/>
            <person name="Kaster A.-K."/>
            <person name="Ovreas L."/>
            <person name="Rohde M."/>
            <person name="Galperin M.Y."/>
            <person name="Jogler C."/>
        </authorList>
    </citation>
    <scope>NUCLEOTIDE SEQUENCE [LARGE SCALE GENOMIC DNA]</scope>
    <source>
        <strain evidence="2 3">CA13</strain>
    </source>
</reference>
<evidence type="ECO:0000313" key="2">
    <source>
        <dbReference type="EMBL" id="TWT80106.1"/>
    </source>
</evidence>
<dbReference type="EMBL" id="SJPJ01000001">
    <property type="protein sequence ID" value="TWT80106.1"/>
    <property type="molecule type" value="Genomic_DNA"/>
</dbReference>
<dbReference type="NCBIfam" id="TIGR01764">
    <property type="entry name" value="excise"/>
    <property type="match status" value="1"/>
</dbReference>
<sequence length="234" mass="25947">MEDLDVARLAEYLHLTPPQVIKMADRGKVPARKVGGHWVFSEAEIHHWLEDRIGASDSQQLDKVQEVLDRVAPAAVDRPIYELCTVDTIAVPLNARTRGSVIRSMSELATKSGLMWDASVMSDAISAREEMHPTALDSGVALLHPRRPQTSILSDSVIALGVCPAPIPFAHRGQLTDVFFLICSYDDTSHLRILAKLSRMIVQDDILGELRNCQSAGAAWNCLKLCEERMDDHE</sequence>
<dbReference type="AlphaFoldDB" id="A0A5C5YZF0"/>
<keyword evidence="3" id="KW-1185">Reference proteome</keyword>
<accession>A0A5C5YZF0</accession>
<proteinExistence type="predicted"/>
<dbReference type="GO" id="GO:0003677">
    <property type="term" value="F:DNA binding"/>
    <property type="evidence" value="ECO:0007669"/>
    <property type="project" value="InterPro"/>
</dbReference>
<dbReference type="InterPro" id="IPR041657">
    <property type="entry name" value="HTH_17"/>
</dbReference>
<dbReference type="InterPro" id="IPR009061">
    <property type="entry name" value="DNA-bd_dom_put_sf"/>
</dbReference>
<dbReference type="SUPFAM" id="SSF55804">
    <property type="entry name" value="Phoshotransferase/anion transport protein"/>
    <property type="match status" value="1"/>
</dbReference>
<feature type="domain" description="PTS EIIA type-2" evidence="1">
    <location>
        <begin position="82"/>
        <end position="229"/>
    </location>
</feature>
<dbReference type="Pfam" id="PF12728">
    <property type="entry name" value="HTH_17"/>
    <property type="match status" value="1"/>
</dbReference>
<dbReference type="Proteomes" id="UP000315010">
    <property type="component" value="Unassembled WGS sequence"/>
</dbReference>
<organism evidence="2 3">
    <name type="scientific">Novipirellula herctigrandis</name>
    <dbReference type="NCBI Taxonomy" id="2527986"/>
    <lineage>
        <taxon>Bacteria</taxon>
        <taxon>Pseudomonadati</taxon>
        <taxon>Planctomycetota</taxon>
        <taxon>Planctomycetia</taxon>
        <taxon>Pirellulales</taxon>
        <taxon>Pirellulaceae</taxon>
        <taxon>Novipirellula</taxon>
    </lineage>
</organism>
<dbReference type="OrthoDB" id="289331at2"/>
<comment type="caution">
    <text evidence="2">The sequence shown here is derived from an EMBL/GenBank/DDBJ whole genome shotgun (WGS) entry which is preliminary data.</text>
</comment>
<gene>
    <name evidence="2" type="primary">fruA_1</name>
    <name evidence="2" type="ORF">CA13_15190</name>
</gene>
<dbReference type="RefSeq" id="WP_146395193.1">
    <property type="nucleotide sequence ID" value="NZ_SJPJ01000001.1"/>
</dbReference>
<dbReference type="InterPro" id="IPR051541">
    <property type="entry name" value="PTS_SugarTrans_NitroReg"/>
</dbReference>
<dbReference type="Gene3D" id="3.40.930.10">
    <property type="entry name" value="Mannitol-specific EII, Chain A"/>
    <property type="match status" value="1"/>
</dbReference>
<dbReference type="SUPFAM" id="SSF46955">
    <property type="entry name" value="Putative DNA-binding domain"/>
    <property type="match status" value="1"/>
</dbReference>
<name>A0A5C5YZF0_9BACT</name>
<evidence type="ECO:0000313" key="3">
    <source>
        <dbReference type="Proteomes" id="UP000315010"/>
    </source>
</evidence>